<keyword evidence="1" id="KW-1133">Transmembrane helix</keyword>
<dbReference type="CDD" id="cd21809">
    <property type="entry name" value="ABC-2_lan_permease-like"/>
    <property type="match status" value="1"/>
</dbReference>
<comment type="caution">
    <text evidence="2">The sequence shown here is derived from an EMBL/GenBank/DDBJ whole genome shotgun (WGS) entry which is preliminary data.</text>
</comment>
<feature type="transmembrane region" description="Helical" evidence="1">
    <location>
        <begin position="104"/>
        <end position="133"/>
    </location>
</feature>
<dbReference type="RefSeq" id="WP_136373258.1">
    <property type="nucleotide sequence ID" value="NZ_SSOB01000053.1"/>
</dbReference>
<evidence type="ECO:0000313" key="2">
    <source>
        <dbReference type="EMBL" id="THF73557.1"/>
    </source>
</evidence>
<feature type="transmembrane region" description="Helical" evidence="1">
    <location>
        <begin position="217"/>
        <end position="238"/>
    </location>
</feature>
<proteinExistence type="predicted"/>
<feature type="transmembrane region" description="Helical" evidence="1">
    <location>
        <begin position="59"/>
        <end position="83"/>
    </location>
</feature>
<keyword evidence="1" id="KW-0472">Membrane</keyword>
<accession>A0A4S4BGH9</accession>
<evidence type="ECO:0000256" key="1">
    <source>
        <dbReference type="SAM" id="Phobius"/>
    </source>
</evidence>
<feature type="transmembrane region" description="Helical" evidence="1">
    <location>
        <begin position="17"/>
        <end position="39"/>
    </location>
</feature>
<dbReference type="AlphaFoldDB" id="A0A4S4BGH9"/>
<sequence length="243" mass="26458">MLLRILSAELLKIRRKLVWLLVLAGPLGVVGLEALAYALRFDYMIRPADSAKMWSDLLSGIGSLALPALLIGLAIVASMTAGIEHQMNAWKMTLALPVKKRHVFAGKFLLTALLLFVSCVLLALFSLVFGLTLGSSLGLHGSVPIGGLLREAFYPYLAAMPFIALQAWLSVTMHNQAVPLTVGIVGMIVSLFAGSRFPDWVPYKWPALLNQWHEPLYSVGAGVALGLVVFLVGMFEFVRKDVK</sequence>
<reference evidence="2 3" key="1">
    <citation type="submission" date="2019-04" db="EMBL/GenBank/DDBJ databases">
        <title>Cohnella sp. nov. isolated from preserved vegetables.</title>
        <authorList>
            <person name="Lin S.-Y."/>
            <person name="Hung M.-H."/>
            <person name="Young C.-C."/>
        </authorList>
    </citation>
    <scope>NUCLEOTIDE SEQUENCE [LARGE SCALE GENOMIC DNA]</scope>
    <source>
        <strain evidence="2 3">CC-MHH1044</strain>
    </source>
</reference>
<feature type="transmembrane region" description="Helical" evidence="1">
    <location>
        <begin position="153"/>
        <end position="171"/>
    </location>
</feature>
<organism evidence="2 3">
    <name type="scientific">Cohnella fermenti</name>
    <dbReference type="NCBI Taxonomy" id="2565925"/>
    <lineage>
        <taxon>Bacteria</taxon>
        <taxon>Bacillati</taxon>
        <taxon>Bacillota</taxon>
        <taxon>Bacilli</taxon>
        <taxon>Bacillales</taxon>
        <taxon>Paenibacillaceae</taxon>
        <taxon>Cohnella</taxon>
    </lineage>
</organism>
<dbReference type="Proteomes" id="UP000310636">
    <property type="component" value="Unassembled WGS sequence"/>
</dbReference>
<feature type="transmembrane region" description="Helical" evidence="1">
    <location>
        <begin position="178"/>
        <end position="197"/>
    </location>
</feature>
<protein>
    <submittedName>
        <fullName evidence="2">Permease</fullName>
    </submittedName>
</protein>
<keyword evidence="3" id="KW-1185">Reference proteome</keyword>
<name>A0A4S4BGH9_9BACL</name>
<evidence type="ECO:0000313" key="3">
    <source>
        <dbReference type="Proteomes" id="UP000310636"/>
    </source>
</evidence>
<dbReference type="Pfam" id="PF12730">
    <property type="entry name" value="ABC2_membrane_4"/>
    <property type="match status" value="1"/>
</dbReference>
<dbReference type="EMBL" id="SSOB01000053">
    <property type="protein sequence ID" value="THF73557.1"/>
    <property type="molecule type" value="Genomic_DNA"/>
</dbReference>
<dbReference type="OrthoDB" id="3190532at2"/>
<keyword evidence="1" id="KW-0812">Transmembrane</keyword>
<gene>
    <name evidence="2" type="ORF">E6C55_28615</name>
</gene>